<evidence type="ECO:0000256" key="1">
    <source>
        <dbReference type="SAM" id="MobiDB-lite"/>
    </source>
</evidence>
<evidence type="ECO:0000313" key="2">
    <source>
        <dbReference type="EMBL" id="VDD79022.1"/>
    </source>
</evidence>
<evidence type="ECO:0000313" key="4">
    <source>
        <dbReference type="WBParaSite" id="MCOS_0000502401-mRNA-1"/>
    </source>
</evidence>
<dbReference type="STRING" id="53468.A0A0R3UDM6"/>
<sequence length="132" mass="14345">MIDVWGGCTQSSKIASSLIGFASPITDSTSRQQLWTNESPFHASAVAATNLWEDDYPGDEEMFDEDEKTVGGFDDEGRVEVVNEVFNVASGSVGVGGDLVEPQPPPSPVQKHQHQKQPQNRSVKPIVQMQTS</sequence>
<evidence type="ECO:0000313" key="3">
    <source>
        <dbReference type="Proteomes" id="UP000267029"/>
    </source>
</evidence>
<name>A0A0R3UDM6_MESCO</name>
<organism evidence="4">
    <name type="scientific">Mesocestoides corti</name>
    <name type="common">Flatworm</name>
    <dbReference type="NCBI Taxonomy" id="53468"/>
    <lineage>
        <taxon>Eukaryota</taxon>
        <taxon>Metazoa</taxon>
        <taxon>Spiralia</taxon>
        <taxon>Lophotrochozoa</taxon>
        <taxon>Platyhelminthes</taxon>
        <taxon>Cestoda</taxon>
        <taxon>Eucestoda</taxon>
        <taxon>Cyclophyllidea</taxon>
        <taxon>Mesocestoididae</taxon>
        <taxon>Mesocestoides</taxon>
    </lineage>
</organism>
<dbReference type="EMBL" id="UXSR01003102">
    <property type="protein sequence ID" value="VDD79022.1"/>
    <property type="molecule type" value="Genomic_DNA"/>
</dbReference>
<dbReference type="Proteomes" id="UP000267029">
    <property type="component" value="Unassembled WGS sequence"/>
</dbReference>
<keyword evidence="3" id="KW-1185">Reference proteome</keyword>
<reference evidence="4" key="1">
    <citation type="submission" date="2017-02" db="UniProtKB">
        <authorList>
            <consortium name="WormBaseParasite"/>
        </authorList>
    </citation>
    <scope>IDENTIFICATION</scope>
</reference>
<accession>A0A0R3UDM6</accession>
<feature type="region of interest" description="Disordered" evidence="1">
    <location>
        <begin position="93"/>
        <end position="132"/>
    </location>
</feature>
<dbReference type="WBParaSite" id="MCOS_0000502401-mRNA-1">
    <property type="protein sequence ID" value="MCOS_0000502401-mRNA-1"/>
    <property type="gene ID" value="MCOS_0000502401"/>
</dbReference>
<reference evidence="2 3" key="2">
    <citation type="submission" date="2018-10" db="EMBL/GenBank/DDBJ databases">
        <authorList>
            <consortium name="Pathogen Informatics"/>
        </authorList>
    </citation>
    <scope>NUCLEOTIDE SEQUENCE [LARGE SCALE GENOMIC DNA]</scope>
</reference>
<proteinExistence type="predicted"/>
<dbReference type="AlphaFoldDB" id="A0A0R3UDM6"/>
<protein>
    <submittedName>
        <fullName evidence="2 4">Uncharacterized protein</fullName>
    </submittedName>
</protein>
<gene>
    <name evidence="2" type="ORF">MCOS_LOCUS5025</name>
</gene>